<evidence type="ECO:0000259" key="9">
    <source>
        <dbReference type="PROSITE" id="PS50930"/>
    </source>
</evidence>
<dbReference type="SMART" id="SM00448">
    <property type="entry name" value="REC"/>
    <property type="match status" value="1"/>
</dbReference>
<evidence type="ECO:0000256" key="4">
    <source>
        <dbReference type="ARBA" id="ARBA00023159"/>
    </source>
</evidence>
<evidence type="ECO:0000256" key="7">
    <source>
        <dbReference type="PROSITE-ProRule" id="PRU00169"/>
    </source>
</evidence>
<keyword evidence="4" id="KW-0010">Activator</keyword>
<dbReference type="Gene3D" id="2.40.50.1020">
    <property type="entry name" value="LytTr DNA-binding domain"/>
    <property type="match status" value="1"/>
</dbReference>
<dbReference type="AlphaFoldDB" id="A0A839JW38"/>
<dbReference type="Proteomes" id="UP000574276">
    <property type="component" value="Unassembled WGS sequence"/>
</dbReference>
<feature type="modified residue" description="4-aspartylphosphate" evidence="7">
    <location>
        <position position="57"/>
    </location>
</feature>
<protein>
    <recommendedName>
        <fullName evidence="1">Stage 0 sporulation protein A homolog</fullName>
    </recommendedName>
</protein>
<reference evidence="10 11" key="1">
    <citation type="submission" date="2020-07" db="EMBL/GenBank/DDBJ databases">
        <title>Characterization and genome sequencing of isolate MD1, a novel member within the family Lachnospiraceae.</title>
        <authorList>
            <person name="Rettenmaier R."/>
            <person name="Di Bello L."/>
            <person name="Zinser C."/>
            <person name="Scheitz K."/>
            <person name="Liebl W."/>
            <person name="Zverlov V."/>
        </authorList>
    </citation>
    <scope>NUCLEOTIDE SEQUENCE [LARGE SCALE GENOMIC DNA]</scope>
    <source>
        <strain evidence="10 11">MD1</strain>
    </source>
</reference>
<keyword evidence="11" id="KW-1185">Reference proteome</keyword>
<dbReference type="GO" id="GO:0000156">
    <property type="term" value="F:phosphorelay response regulator activity"/>
    <property type="evidence" value="ECO:0007669"/>
    <property type="project" value="InterPro"/>
</dbReference>
<dbReference type="RefSeq" id="WP_228351626.1">
    <property type="nucleotide sequence ID" value="NZ_JACEGA010000001.1"/>
</dbReference>
<proteinExistence type="predicted"/>
<dbReference type="PROSITE" id="PS50110">
    <property type="entry name" value="RESPONSE_REGULATORY"/>
    <property type="match status" value="1"/>
</dbReference>
<evidence type="ECO:0000259" key="8">
    <source>
        <dbReference type="PROSITE" id="PS50110"/>
    </source>
</evidence>
<comment type="function">
    <text evidence="5">May play the central regulatory role in sporulation. It may be an element of the effector pathway responsible for the activation of sporulation genes in response to nutritional stress. Spo0A may act in concert with spo0H (a sigma factor) to control the expression of some genes that are critical to the sporulation process.</text>
</comment>
<feature type="domain" description="Response regulatory" evidence="8">
    <location>
        <begin position="2"/>
        <end position="120"/>
    </location>
</feature>
<feature type="domain" description="HTH LytTR-type" evidence="9">
    <location>
        <begin position="130"/>
        <end position="229"/>
    </location>
</feature>
<evidence type="ECO:0000256" key="5">
    <source>
        <dbReference type="ARBA" id="ARBA00024867"/>
    </source>
</evidence>
<dbReference type="SMART" id="SM00850">
    <property type="entry name" value="LytTR"/>
    <property type="match status" value="1"/>
</dbReference>
<dbReference type="Pfam" id="PF04397">
    <property type="entry name" value="LytTR"/>
    <property type="match status" value="1"/>
</dbReference>
<evidence type="ECO:0000313" key="11">
    <source>
        <dbReference type="Proteomes" id="UP000574276"/>
    </source>
</evidence>
<accession>A0A839JW38</accession>
<dbReference type="Pfam" id="PF00072">
    <property type="entry name" value="Response_reg"/>
    <property type="match status" value="1"/>
</dbReference>
<sequence length="237" mass="28114">MRIAICDDSKENLAFIEEAVEKINVRDAEIDCFYSGDNLLSYLKKNKNFYYQIYLLDIEMPGTNGLDVAKEIREMDKRAIIVFVTLYSDYVFSSFEVQPFRFISKPVDYKKLEDVIQAAVNYIYTSKKYIFITVDKARIQLCCENIMYFEGDKRKVNVYAIDDVYAFYSRISDVESMVDNSWFVRIHVSYLINMDYVKAIYLDEIILNNGTHLPISKKYRKSVKMEYMKYTKWRMGL</sequence>
<comment type="function">
    <text evidence="6">Required for high-level post-exponential phase expression of a series of secreted proteins.</text>
</comment>
<evidence type="ECO:0000256" key="2">
    <source>
        <dbReference type="ARBA" id="ARBA00022490"/>
    </source>
</evidence>
<dbReference type="InterPro" id="IPR007492">
    <property type="entry name" value="LytTR_DNA-bd_dom"/>
</dbReference>
<dbReference type="Gene3D" id="3.40.50.2300">
    <property type="match status" value="1"/>
</dbReference>
<name>A0A839JW38_9FIRM</name>
<evidence type="ECO:0000256" key="6">
    <source>
        <dbReference type="ARBA" id="ARBA00037164"/>
    </source>
</evidence>
<gene>
    <name evidence="10" type="ORF">H0486_03230</name>
</gene>
<organism evidence="10 11">
    <name type="scientific">Variimorphobacter saccharofermentans</name>
    <dbReference type="NCBI Taxonomy" id="2755051"/>
    <lineage>
        <taxon>Bacteria</taxon>
        <taxon>Bacillati</taxon>
        <taxon>Bacillota</taxon>
        <taxon>Clostridia</taxon>
        <taxon>Lachnospirales</taxon>
        <taxon>Lachnospiraceae</taxon>
        <taxon>Variimorphobacter</taxon>
    </lineage>
</organism>
<dbReference type="PROSITE" id="PS50930">
    <property type="entry name" value="HTH_LYTTR"/>
    <property type="match status" value="1"/>
</dbReference>
<dbReference type="InterPro" id="IPR046947">
    <property type="entry name" value="LytR-like"/>
</dbReference>
<evidence type="ECO:0000256" key="1">
    <source>
        <dbReference type="ARBA" id="ARBA00018672"/>
    </source>
</evidence>
<dbReference type="PANTHER" id="PTHR37299">
    <property type="entry name" value="TRANSCRIPTIONAL REGULATOR-RELATED"/>
    <property type="match status" value="1"/>
</dbReference>
<comment type="caution">
    <text evidence="10">The sequence shown here is derived from an EMBL/GenBank/DDBJ whole genome shotgun (WGS) entry which is preliminary data.</text>
</comment>
<evidence type="ECO:0000313" key="10">
    <source>
        <dbReference type="EMBL" id="MBB2181885.1"/>
    </source>
</evidence>
<keyword evidence="7" id="KW-0597">Phosphoprotein</keyword>
<dbReference type="SUPFAM" id="SSF52172">
    <property type="entry name" value="CheY-like"/>
    <property type="match status" value="1"/>
</dbReference>
<dbReference type="PANTHER" id="PTHR37299:SF3">
    <property type="entry name" value="STAGE 0 SPORULATION PROTEIN A HOMOLOG"/>
    <property type="match status" value="1"/>
</dbReference>
<keyword evidence="2" id="KW-0963">Cytoplasm</keyword>
<keyword evidence="3" id="KW-0902">Two-component regulatory system</keyword>
<dbReference type="InterPro" id="IPR001789">
    <property type="entry name" value="Sig_transdc_resp-reg_receiver"/>
</dbReference>
<dbReference type="GO" id="GO:0003677">
    <property type="term" value="F:DNA binding"/>
    <property type="evidence" value="ECO:0007669"/>
    <property type="project" value="InterPro"/>
</dbReference>
<dbReference type="InterPro" id="IPR011006">
    <property type="entry name" value="CheY-like_superfamily"/>
</dbReference>
<evidence type="ECO:0000256" key="3">
    <source>
        <dbReference type="ARBA" id="ARBA00023012"/>
    </source>
</evidence>
<dbReference type="EMBL" id="JACEGA010000001">
    <property type="protein sequence ID" value="MBB2181885.1"/>
    <property type="molecule type" value="Genomic_DNA"/>
</dbReference>